<dbReference type="RefSeq" id="WP_038148529.1">
    <property type="nucleotide sequence ID" value="NZ_AQRC01000018.1"/>
</dbReference>
<feature type="region of interest" description="Disordered" evidence="1">
    <location>
        <begin position="54"/>
        <end position="73"/>
    </location>
</feature>
<protein>
    <submittedName>
        <fullName evidence="2">Uncharacterized protein</fullName>
    </submittedName>
</protein>
<evidence type="ECO:0000313" key="2">
    <source>
        <dbReference type="EMBL" id="KFE33492.1"/>
    </source>
</evidence>
<sequence length="73" mass="7785">MIQTIDHKADPVTIEAAIAKFGAAKLLRAALVALIARGPKPSKLDAGQLSDHLRRDIGLGPAEPPPEPWSLLR</sequence>
<organism evidence="2 3">
    <name type="scientific">Thioclava atlantica</name>
    <dbReference type="NCBI Taxonomy" id="1317124"/>
    <lineage>
        <taxon>Bacteria</taxon>
        <taxon>Pseudomonadati</taxon>
        <taxon>Pseudomonadota</taxon>
        <taxon>Alphaproteobacteria</taxon>
        <taxon>Rhodobacterales</taxon>
        <taxon>Paracoccaceae</taxon>
        <taxon>Thioclava</taxon>
    </lineage>
</organism>
<dbReference type="PATRIC" id="fig|1317124.6.peg.3522"/>
<dbReference type="Proteomes" id="UP000028607">
    <property type="component" value="Unassembled WGS sequence"/>
</dbReference>
<feature type="compositionally biased region" description="Pro residues" evidence="1">
    <location>
        <begin position="62"/>
        <end position="73"/>
    </location>
</feature>
<dbReference type="eggNOG" id="ENOG5031C6J">
    <property type="taxonomic scope" value="Bacteria"/>
</dbReference>
<dbReference type="AlphaFoldDB" id="A0A085TRZ5"/>
<gene>
    <name evidence="2" type="ORF">DW2_17487</name>
</gene>
<dbReference type="EMBL" id="AQRC01000018">
    <property type="protein sequence ID" value="KFE33492.1"/>
    <property type="molecule type" value="Genomic_DNA"/>
</dbReference>
<keyword evidence="3" id="KW-1185">Reference proteome</keyword>
<reference evidence="3" key="1">
    <citation type="submission" date="2013-04" db="EMBL/GenBank/DDBJ databases">
        <title>Thioclava sp. 13D2W-2 Genome Sequencing.</title>
        <authorList>
            <person name="Lai Q."/>
            <person name="Li G."/>
            <person name="Shao Z."/>
        </authorList>
    </citation>
    <scope>NUCLEOTIDE SEQUENCE [LARGE SCALE GENOMIC DNA]</scope>
    <source>
        <strain evidence="3">13D2W-2</strain>
    </source>
</reference>
<dbReference type="OrthoDB" id="7961213at2"/>
<reference evidence="2 3" key="2">
    <citation type="journal article" date="2015" name="Antonie Van Leeuwenhoek">
        <title>Thioclava indica sp. nov., isolated from surface seawater of the Indian Ocean.</title>
        <authorList>
            <person name="Liu Y."/>
            <person name="Lai Q."/>
            <person name="Du J."/>
            <person name="Xu H."/>
            <person name="Jiang L."/>
            <person name="Shao Z."/>
        </authorList>
    </citation>
    <scope>NUCLEOTIDE SEQUENCE [LARGE SCALE GENOMIC DNA]</scope>
    <source>
        <strain evidence="2 3">13D2W-2</strain>
    </source>
</reference>
<proteinExistence type="predicted"/>
<accession>A0A085TRZ5</accession>
<name>A0A085TRZ5_9RHOB</name>
<comment type="caution">
    <text evidence="2">The sequence shown here is derived from an EMBL/GenBank/DDBJ whole genome shotgun (WGS) entry which is preliminary data.</text>
</comment>
<evidence type="ECO:0000256" key="1">
    <source>
        <dbReference type="SAM" id="MobiDB-lite"/>
    </source>
</evidence>
<evidence type="ECO:0000313" key="3">
    <source>
        <dbReference type="Proteomes" id="UP000028607"/>
    </source>
</evidence>